<keyword evidence="4" id="KW-1133">Transmembrane helix</keyword>
<dbReference type="Gene3D" id="6.10.250.3150">
    <property type="match status" value="1"/>
</dbReference>
<feature type="coiled-coil region" evidence="2">
    <location>
        <begin position="44"/>
        <end position="127"/>
    </location>
</feature>
<dbReference type="EMBL" id="FOXH01000003">
    <property type="protein sequence ID" value="SFP44617.1"/>
    <property type="molecule type" value="Genomic_DNA"/>
</dbReference>
<dbReference type="Proteomes" id="UP000199306">
    <property type="component" value="Unassembled WGS sequence"/>
</dbReference>
<dbReference type="RefSeq" id="WP_092014091.1">
    <property type="nucleotide sequence ID" value="NZ_FOXH01000003.1"/>
</dbReference>
<keyword evidence="1" id="KW-0732">Signal</keyword>
<keyword evidence="4" id="KW-0472">Membrane</keyword>
<keyword evidence="4" id="KW-0812">Transmembrane</keyword>
<organism evidence="6 7">
    <name type="scientific">Pseudarcicella hirudinis</name>
    <dbReference type="NCBI Taxonomy" id="1079859"/>
    <lineage>
        <taxon>Bacteria</taxon>
        <taxon>Pseudomonadati</taxon>
        <taxon>Bacteroidota</taxon>
        <taxon>Cytophagia</taxon>
        <taxon>Cytophagales</taxon>
        <taxon>Flectobacillaceae</taxon>
        <taxon>Pseudarcicella</taxon>
    </lineage>
</organism>
<reference evidence="6 7" key="1">
    <citation type="submission" date="2016-10" db="EMBL/GenBank/DDBJ databases">
        <authorList>
            <person name="de Groot N.N."/>
        </authorList>
    </citation>
    <scope>NUCLEOTIDE SEQUENCE [LARGE SCALE GENOMIC DNA]</scope>
    <source>
        <strain evidence="7">E92,LMG 26720,CCM 7988</strain>
    </source>
</reference>
<feature type="region of interest" description="Disordered" evidence="3">
    <location>
        <begin position="264"/>
        <end position="299"/>
    </location>
</feature>
<dbReference type="SUPFAM" id="SSF51261">
    <property type="entry name" value="Duplicated hybrid motif"/>
    <property type="match status" value="1"/>
</dbReference>
<proteinExistence type="predicted"/>
<feature type="domain" description="M23ase beta-sheet core" evidence="5">
    <location>
        <begin position="357"/>
        <end position="448"/>
    </location>
</feature>
<dbReference type="OrthoDB" id="9815884at2"/>
<dbReference type="InterPro" id="IPR050570">
    <property type="entry name" value="Cell_wall_metabolism_enzyme"/>
</dbReference>
<name>A0A1I5QEQ4_9BACT</name>
<dbReference type="GO" id="GO:0004222">
    <property type="term" value="F:metalloendopeptidase activity"/>
    <property type="evidence" value="ECO:0007669"/>
    <property type="project" value="TreeGrafter"/>
</dbReference>
<evidence type="ECO:0000256" key="3">
    <source>
        <dbReference type="SAM" id="MobiDB-lite"/>
    </source>
</evidence>
<sequence length="455" mass="52204">MCFPTSRIFKQQFNNSTALKIYSGLFVVLLCFSFFDSFSQTKRKDRLEAEKRQNLQKIKDLNKIIDKTSEKKEASVGKLNAISERIHKQAKQIDLLTENQQLLEVEVDELNRVKGELSGNLEKLKREYAKMVFAASKSSDRYNKLSFLFSASSFNQLARRYKYLQQYSEARKKQAELIEKVRADLVAEQVKVLQKKQEQSQVLREKITETQNLETLKSKQGEVVEQLSKKEKELKAQLENNKQAVSRLENMIASIVEREIRRSQEREKAARIARQKAEDAENRTESKKDREKEREVDTREERIVDNRSIAMNDEEIKLATSFNSLRGRMPLPVSSGFISDHFGVHNHPVLKGVMMNNNGVDIQTNAGNDVKVVYDGIVQMVVLIPGVNMVVTVQHGDYFTVYSKLSNVTVSSGQKVKMGQKIGVVATDNDGTSEINFQIWKNTSRQNPEAWLRGR</sequence>
<dbReference type="PANTHER" id="PTHR21666">
    <property type="entry name" value="PEPTIDASE-RELATED"/>
    <property type="match status" value="1"/>
</dbReference>
<dbReference type="PANTHER" id="PTHR21666:SF289">
    <property type="entry name" value="L-ALA--D-GLU ENDOPEPTIDASE"/>
    <property type="match status" value="1"/>
</dbReference>
<accession>A0A1I5QEQ4</accession>
<feature type="transmembrane region" description="Helical" evidence="4">
    <location>
        <begin position="21"/>
        <end position="38"/>
    </location>
</feature>
<dbReference type="InterPro" id="IPR011055">
    <property type="entry name" value="Dup_hybrid_motif"/>
</dbReference>
<dbReference type="STRING" id="1079859.SAMN04515674_103153"/>
<evidence type="ECO:0000313" key="6">
    <source>
        <dbReference type="EMBL" id="SFP44617.1"/>
    </source>
</evidence>
<evidence type="ECO:0000256" key="4">
    <source>
        <dbReference type="SAM" id="Phobius"/>
    </source>
</evidence>
<dbReference type="InterPro" id="IPR016047">
    <property type="entry name" value="M23ase_b-sheet_dom"/>
</dbReference>
<evidence type="ECO:0000313" key="7">
    <source>
        <dbReference type="Proteomes" id="UP000199306"/>
    </source>
</evidence>
<dbReference type="AlphaFoldDB" id="A0A1I5QEQ4"/>
<evidence type="ECO:0000256" key="2">
    <source>
        <dbReference type="SAM" id="Coils"/>
    </source>
</evidence>
<keyword evidence="2" id="KW-0175">Coiled coil</keyword>
<protein>
    <submittedName>
        <fullName evidence="6">Septal ring factor EnvC, activator of murein hydrolases AmiA and AmiB</fullName>
    </submittedName>
</protein>
<dbReference type="CDD" id="cd12797">
    <property type="entry name" value="M23_peptidase"/>
    <property type="match status" value="1"/>
</dbReference>
<gene>
    <name evidence="6" type="ORF">SAMN04515674_103153</name>
</gene>
<dbReference type="Pfam" id="PF01551">
    <property type="entry name" value="Peptidase_M23"/>
    <property type="match status" value="1"/>
</dbReference>
<dbReference type="Gene3D" id="2.70.70.10">
    <property type="entry name" value="Glucose Permease (Domain IIA)"/>
    <property type="match status" value="1"/>
</dbReference>
<keyword evidence="7" id="KW-1185">Reference proteome</keyword>
<evidence type="ECO:0000256" key="1">
    <source>
        <dbReference type="ARBA" id="ARBA00022729"/>
    </source>
</evidence>
<keyword evidence="6" id="KW-0378">Hydrolase</keyword>
<evidence type="ECO:0000259" key="5">
    <source>
        <dbReference type="Pfam" id="PF01551"/>
    </source>
</evidence>